<name>A0ABD5NIA6_9EURY</name>
<proteinExistence type="predicted"/>
<evidence type="ECO:0000313" key="3">
    <source>
        <dbReference type="EMBL" id="MFC3478805.1"/>
    </source>
</evidence>
<keyword evidence="4" id="KW-1185">Reference proteome</keyword>
<feature type="transmembrane region" description="Helical" evidence="2">
    <location>
        <begin position="117"/>
        <end position="142"/>
    </location>
</feature>
<evidence type="ECO:0000256" key="2">
    <source>
        <dbReference type="SAM" id="Phobius"/>
    </source>
</evidence>
<feature type="region of interest" description="Disordered" evidence="1">
    <location>
        <begin position="1"/>
        <end position="24"/>
    </location>
</feature>
<evidence type="ECO:0000256" key="1">
    <source>
        <dbReference type="SAM" id="MobiDB-lite"/>
    </source>
</evidence>
<dbReference type="EMBL" id="JBHRWN010000002">
    <property type="protein sequence ID" value="MFC3478805.1"/>
    <property type="molecule type" value="Genomic_DNA"/>
</dbReference>
<evidence type="ECO:0008006" key="5">
    <source>
        <dbReference type="Google" id="ProtNLM"/>
    </source>
</evidence>
<reference evidence="3 4" key="1">
    <citation type="journal article" date="2019" name="Int. J. Syst. Evol. Microbiol.">
        <title>The Global Catalogue of Microorganisms (GCM) 10K type strain sequencing project: providing services to taxonomists for standard genome sequencing and annotation.</title>
        <authorList>
            <consortium name="The Broad Institute Genomics Platform"/>
            <consortium name="The Broad Institute Genome Sequencing Center for Infectious Disease"/>
            <person name="Wu L."/>
            <person name="Ma J."/>
        </authorList>
    </citation>
    <scope>NUCLEOTIDE SEQUENCE [LARGE SCALE GENOMIC DNA]</scope>
    <source>
        <strain evidence="3 4">CGMCC 1.12562</strain>
    </source>
</reference>
<organism evidence="3 4">
    <name type="scientific">Halobacterium litoreum</name>
    <dbReference type="NCBI Taxonomy" id="2039234"/>
    <lineage>
        <taxon>Archaea</taxon>
        <taxon>Methanobacteriati</taxon>
        <taxon>Methanobacteriota</taxon>
        <taxon>Stenosarchaea group</taxon>
        <taxon>Halobacteria</taxon>
        <taxon>Halobacteriales</taxon>
        <taxon>Halobacteriaceae</taxon>
        <taxon>Halobacterium</taxon>
    </lineage>
</organism>
<dbReference type="RefSeq" id="WP_232569748.1">
    <property type="nucleotide sequence ID" value="NZ_CP089466.1"/>
</dbReference>
<sequence length="152" mass="15677">MGTADAPDGPATPTDSETPDDAETWRCKDCGKRQRDPDPPCENCWGTTFVAGDAATDDFTNDTSLASPDATTPTNVTSPRVVRVRTATTRATAVSVAVACCFAGAYTVVGAGSQLRAVMFTGALSVGVLALVFFVATVLLAVSDRVGELVAE</sequence>
<keyword evidence="2" id="KW-0472">Membrane</keyword>
<keyword evidence="2" id="KW-1133">Transmembrane helix</keyword>
<protein>
    <recommendedName>
        <fullName evidence="5">RanBP2-type domain-containing protein</fullName>
    </recommendedName>
</protein>
<feature type="transmembrane region" description="Helical" evidence="2">
    <location>
        <begin position="91"/>
        <end position="111"/>
    </location>
</feature>
<dbReference type="GeneID" id="69118180"/>
<keyword evidence="2" id="KW-0812">Transmembrane</keyword>
<dbReference type="Proteomes" id="UP001595660">
    <property type="component" value="Unassembled WGS sequence"/>
</dbReference>
<evidence type="ECO:0000313" key="4">
    <source>
        <dbReference type="Proteomes" id="UP001595660"/>
    </source>
</evidence>
<comment type="caution">
    <text evidence="3">The sequence shown here is derived from an EMBL/GenBank/DDBJ whole genome shotgun (WGS) entry which is preliminary data.</text>
</comment>
<dbReference type="AlphaFoldDB" id="A0ABD5NIA6"/>
<accession>A0ABD5NIA6</accession>
<gene>
    <name evidence="3" type="ORF">ACFOKC_13830</name>
</gene>